<sequence length="80" mass="9157">MEKSASGFAIKDSVVHKSNSTIRMEVISIDEKNGLVKCRYNTSEGVQVFEYFPDELIKIKPVTSDDMKKIIIGKKRNKEY</sequence>
<dbReference type="EMBL" id="VSSQ01003453">
    <property type="protein sequence ID" value="MPM20762.1"/>
    <property type="molecule type" value="Genomic_DNA"/>
</dbReference>
<comment type="caution">
    <text evidence="1">The sequence shown here is derived from an EMBL/GenBank/DDBJ whole genome shotgun (WGS) entry which is preliminary data.</text>
</comment>
<name>A0A644XWY4_9ZZZZ</name>
<gene>
    <name evidence="1" type="ORF">SDC9_67198</name>
</gene>
<evidence type="ECO:0000313" key="1">
    <source>
        <dbReference type="EMBL" id="MPM20762.1"/>
    </source>
</evidence>
<dbReference type="AlphaFoldDB" id="A0A644XWY4"/>
<organism evidence="1">
    <name type="scientific">bioreactor metagenome</name>
    <dbReference type="NCBI Taxonomy" id="1076179"/>
    <lineage>
        <taxon>unclassified sequences</taxon>
        <taxon>metagenomes</taxon>
        <taxon>ecological metagenomes</taxon>
    </lineage>
</organism>
<reference evidence="1" key="1">
    <citation type="submission" date="2019-08" db="EMBL/GenBank/DDBJ databases">
        <authorList>
            <person name="Kucharzyk K."/>
            <person name="Murdoch R.W."/>
            <person name="Higgins S."/>
            <person name="Loffler F."/>
        </authorList>
    </citation>
    <scope>NUCLEOTIDE SEQUENCE</scope>
</reference>
<accession>A0A644XWY4</accession>
<proteinExistence type="predicted"/>
<protein>
    <submittedName>
        <fullName evidence="1">Uncharacterized protein</fullName>
    </submittedName>
</protein>